<keyword evidence="6" id="KW-1185">Reference proteome</keyword>
<feature type="compositionally biased region" description="Polar residues" evidence="3">
    <location>
        <begin position="298"/>
        <end position="310"/>
    </location>
</feature>
<evidence type="ECO:0000313" key="6">
    <source>
        <dbReference type="Proteomes" id="UP001458880"/>
    </source>
</evidence>
<feature type="region of interest" description="Disordered" evidence="3">
    <location>
        <begin position="268"/>
        <end position="364"/>
    </location>
</feature>
<dbReference type="InterPro" id="IPR000219">
    <property type="entry name" value="DH_dom"/>
</dbReference>
<evidence type="ECO:0000256" key="2">
    <source>
        <dbReference type="SAM" id="Coils"/>
    </source>
</evidence>
<dbReference type="Pfam" id="PF00621">
    <property type="entry name" value="RhoGEF"/>
    <property type="match status" value="1"/>
</dbReference>
<dbReference type="InterPro" id="IPR015943">
    <property type="entry name" value="WD40/YVTN_repeat-like_dom_sf"/>
</dbReference>
<dbReference type="PANTHER" id="PTHR12877:SF15">
    <property type="entry name" value="RHO GUANINE NUCLEOTIDE EXCHANGE FACTOR 17"/>
    <property type="match status" value="1"/>
</dbReference>
<feature type="domain" description="DH" evidence="4">
    <location>
        <begin position="657"/>
        <end position="845"/>
    </location>
</feature>
<gene>
    <name evidence="5" type="ORF">QE152_g22990</name>
</gene>
<dbReference type="GO" id="GO:0051496">
    <property type="term" value="P:positive regulation of stress fiber assembly"/>
    <property type="evidence" value="ECO:0007669"/>
    <property type="project" value="UniProtKB-ARBA"/>
</dbReference>
<dbReference type="Gene3D" id="2.30.29.30">
    <property type="entry name" value="Pleckstrin-homology domain (PH domain)/Phosphotyrosine-binding domain (PTB)"/>
    <property type="match status" value="1"/>
</dbReference>
<dbReference type="CDD" id="cd00160">
    <property type="entry name" value="RhoGEF"/>
    <property type="match status" value="1"/>
</dbReference>
<protein>
    <submittedName>
        <fullName evidence="5">RhoGEF domain</fullName>
    </submittedName>
</protein>
<comment type="caution">
    <text evidence="5">The sequence shown here is derived from an EMBL/GenBank/DDBJ whole genome shotgun (WGS) entry which is preliminary data.</text>
</comment>
<dbReference type="InterPro" id="IPR011047">
    <property type="entry name" value="Quinoprotein_ADH-like_sf"/>
</dbReference>
<feature type="compositionally biased region" description="Basic and acidic residues" evidence="3">
    <location>
        <begin position="454"/>
        <end position="464"/>
    </location>
</feature>
<keyword evidence="1" id="KW-0344">Guanine-nucleotide releasing factor</keyword>
<dbReference type="Gene3D" id="2.130.10.10">
    <property type="entry name" value="YVTN repeat-like/Quinoprotein amine dehydrogenase"/>
    <property type="match status" value="1"/>
</dbReference>
<dbReference type="EMBL" id="JASPKY010000224">
    <property type="protein sequence ID" value="KAK9718862.1"/>
    <property type="molecule type" value="Genomic_DNA"/>
</dbReference>
<accession>A0AAW1KII7</accession>
<dbReference type="SMART" id="SM00325">
    <property type="entry name" value="RhoGEF"/>
    <property type="match status" value="1"/>
</dbReference>
<dbReference type="SUPFAM" id="SSF50998">
    <property type="entry name" value="Quinoprotein alcohol dehydrogenase-like"/>
    <property type="match status" value="1"/>
</dbReference>
<name>A0AAW1KII7_POPJA</name>
<evidence type="ECO:0000259" key="4">
    <source>
        <dbReference type="PROSITE" id="PS50010"/>
    </source>
</evidence>
<feature type="compositionally biased region" description="Polar residues" evidence="3">
    <location>
        <begin position="540"/>
        <end position="557"/>
    </location>
</feature>
<feature type="region of interest" description="Disordered" evidence="3">
    <location>
        <begin position="1134"/>
        <end position="1166"/>
    </location>
</feature>
<reference evidence="5 6" key="1">
    <citation type="journal article" date="2024" name="BMC Genomics">
        <title>De novo assembly and annotation of Popillia japonica's genome with initial clues to its potential as an invasive pest.</title>
        <authorList>
            <person name="Cucini C."/>
            <person name="Boschi S."/>
            <person name="Funari R."/>
            <person name="Cardaioli E."/>
            <person name="Iannotti N."/>
            <person name="Marturano G."/>
            <person name="Paoli F."/>
            <person name="Bruttini M."/>
            <person name="Carapelli A."/>
            <person name="Frati F."/>
            <person name="Nardi F."/>
        </authorList>
    </citation>
    <scope>NUCLEOTIDE SEQUENCE [LARGE SCALE GENOMIC DNA]</scope>
    <source>
        <strain evidence="5">DMR45628</strain>
    </source>
</reference>
<dbReference type="Gene3D" id="1.20.900.10">
    <property type="entry name" value="Dbl homology (DH) domain"/>
    <property type="match status" value="1"/>
</dbReference>
<feature type="compositionally biased region" description="Polar residues" evidence="3">
    <location>
        <begin position="277"/>
        <end position="287"/>
    </location>
</feature>
<organism evidence="5 6">
    <name type="scientific">Popillia japonica</name>
    <name type="common">Japanese beetle</name>
    <dbReference type="NCBI Taxonomy" id="7064"/>
    <lineage>
        <taxon>Eukaryota</taxon>
        <taxon>Metazoa</taxon>
        <taxon>Ecdysozoa</taxon>
        <taxon>Arthropoda</taxon>
        <taxon>Hexapoda</taxon>
        <taxon>Insecta</taxon>
        <taxon>Pterygota</taxon>
        <taxon>Neoptera</taxon>
        <taxon>Endopterygota</taxon>
        <taxon>Coleoptera</taxon>
        <taxon>Polyphaga</taxon>
        <taxon>Scarabaeiformia</taxon>
        <taxon>Scarabaeidae</taxon>
        <taxon>Rutelinae</taxon>
        <taxon>Popillia</taxon>
    </lineage>
</organism>
<evidence type="ECO:0000256" key="3">
    <source>
        <dbReference type="SAM" id="MobiDB-lite"/>
    </source>
</evidence>
<dbReference type="InterPro" id="IPR035899">
    <property type="entry name" value="DBL_dom_sf"/>
</dbReference>
<dbReference type="SUPFAM" id="SSF48065">
    <property type="entry name" value="DBL homology domain (DH-domain)"/>
    <property type="match status" value="1"/>
</dbReference>
<keyword evidence="2" id="KW-0175">Coiled coil</keyword>
<feature type="compositionally biased region" description="Polar residues" evidence="3">
    <location>
        <begin position="322"/>
        <end position="337"/>
    </location>
</feature>
<dbReference type="SUPFAM" id="SSF50729">
    <property type="entry name" value="PH domain-like"/>
    <property type="match status" value="1"/>
</dbReference>
<dbReference type="PROSITE" id="PS50010">
    <property type="entry name" value="DH_2"/>
    <property type="match status" value="1"/>
</dbReference>
<evidence type="ECO:0000256" key="1">
    <source>
        <dbReference type="ARBA" id="ARBA00022658"/>
    </source>
</evidence>
<sequence>MSRWHVDCLKRCGDCTACLSWDGDIDIGDIQKTRIVSKKYVTVGSVRYGIRLGAVSPPPPGSGPRYRSQCCWHFAPGPDPVSQHPLLTTSHINSRDIFRCVNRVRMAEDATSELSEQAIVCDQVVYSTRSLLKNQLRRRAFVRQPAASYTRLCDCRDTDPGIRDASTLDRLPRFRFGGNRGTNSKVRDKKDNEQRLREITDRLKRGPVSASVPVPPPRTKHVLNKTQQQPAAAAAAVATAVVQETSVSPCALPTRSASFSQVDYSADDNKYVRRRPQTTSHHSSSYSGDCASLPRTKINFQRTSASSDVNNIYDETPEENGNESTSNIDDVSPQTPEQSEKLKAEEKKRDKSRRRKGMYISQWPDDGDIDDTTIINRLQDCDFMRNEATTPPLTSPEIVPKLQIINSEMFPDDCNTAPTSPDDNRLLCEWPSQDNQDKSDRKTLLRVNSFSESESDHVDRRSDKFNVPSDVSDTESRINADLISPHITRRYSKRPLRGPYGQMLEAEMKKPETGRKNQYSDLKFLDDLKTDTSSTLSLSPRSSNECPKYSNRSRISQSQLVDDAQIKNRLSSFPATNKLFLHPTTKRKISADSSTNPASFVSDSEQKLVINHQRTTSSPSKLEGLSSGDASHELENLLRGSSEQLISEAGLQKSNDTRTHVVVELYDTERSYVESLQVLVTKYLEPLKNPENAGLLDTALVDEIFLQVPALLSHHQVFLEDLKKRLEHWDLKQKLGDVFLEMFSKPDVIETYTSYVNNWKRAREIIKNAQQSKPAFSRFLEAMAREHKGKLALDSLLIKPIQKFPKYELLLQRLLKHTDPSHPDHALLISAQREIHEQLLKINCTEREAVELEQLREIEGLIDGLMELVSNDRQYLRHDLVNMAAGGGTRKERALFLFSDLLLVTSIKRRSGTIKRPLTVPLQELEIVRAKDENLRQMLVEIENLTEDISLLNQINDISWSLHCSHSQLDEVLKEMLTNLNKQLVEQQNSDSQLSCLDLTLNTSNGLQNISVMFLKPDKRASWEETFNDAKHKLAISGDRRPSPELVTAVPIRKTRAGLQFTCAAPTIGENGKDVWVCNSDGYVGQVCILSLEPEPTVTSCNGVCNAKILCITSVPGINNSIINDKGIHSSEIKDDQNTIQFDSSSSSEDDKSDSDEQEDNKYAVGASVDPVATETLEEPSDVQQSTMWLGTEDGCIHIYNSSDNIRIKKNKYKLQHGSAILSIIYLDNRVFVALANGDVIIYERDQSGGWNTTTPLTVAVGSATMPASKMIPNAGKLWCACGNTIKVINIQTFAVENVFTVNNDLNKPITCIVILGNGVWLSLQNSSLVKCYHAVSFEFLCELNLAPAVTKMLTSCDDIIRQHKAACLRVTSLLACKDLLWIGTSAGVILTVALPHIAPSTVKLSSMPSIIGVPHGHTGHVRFLTNVEWHISTLDVARHSYKSKPEQRTITRHLIISGGDGYEDFRNANLSEVAGREDSTNHLLLWNI</sequence>
<dbReference type="Proteomes" id="UP001458880">
    <property type="component" value="Unassembled WGS sequence"/>
</dbReference>
<dbReference type="InterPro" id="IPR039919">
    <property type="entry name" value="ARHGEF10/ARHGEF17"/>
</dbReference>
<feature type="compositionally biased region" description="Basic and acidic residues" evidence="3">
    <location>
        <begin position="338"/>
        <end position="349"/>
    </location>
</feature>
<dbReference type="PANTHER" id="PTHR12877">
    <property type="entry name" value="RHO GUANINE NUCLEOTIDE EXCHANGE FACTOR"/>
    <property type="match status" value="1"/>
</dbReference>
<dbReference type="GO" id="GO:0005085">
    <property type="term" value="F:guanyl-nucleotide exchange factor activity"/>
    <property type="evidence" value="ECO:0007669"/>
    <property type="project" value="UniProtKB-KW"/>
</dbReference>
<feature type="coiled-coil region" evidence="2">
    <location>
        <begin position="928"/>
        <end position="955"/>
    </location>
</feature>
<dbReference type="InterPro" id="IPR011993">
    <property type="entry name" value="PH-like_dom_sf"/>
</dbReference>
<proteinExistence type="predicted"/>
<dbReference type="GO" id="GO:0030036">
    <property type="term" value="P:actin cytoskeleton organization"/>
    <property type="evidence" value="ECO:0007669"/>
    <property type="project" value="TreeGrafter"/>
</dbReference>
<evidence type="ECO:0000313" key="5">
    <source>
        <dbReference type="EMBL" id="KAK9718862.1"/>
    </source>
</evidence>
<dbReference type="FunFam" id="1.20.900.10:FF:000003">
    <property type="entry name" value="Rho guanine nucleotide exchange factor 10 like"/>
    <property type="match status" value="1"/>
</dbReference>
<dbReference type="GO" id="GO:0005737">
    <property type="term" value="C:cytoplasm"/>
    <property type="evidence" value="ECO:0007669"/>
    <property type="project" value="UniProtKB-ARBA"/>
</dbReference>
<feature type="region of interest" description="Disordered" evidence="3">
    <location>
        <begin position="450"/>
        <end position="472"/>
    </location>
</feature>
<feature type="region of interest" description="Disordered" evidence="3">
    <location>
        <begin position="532"/>
        <end position="557"/>
    </location>
</feature>
<dbReference type="Pfam" id="PF19056">
    <property type="entry name" value="WD40_2"/>
    <property type="match status" value="1"/>
</dbReference>